<feature type="compositionally biased region" description="Low complexity" evidence="1">
    <location>
        <begin position="462"/>
        <end position="476"/>
    </location>
</feature>
<gene>
    <name evidence="3" type="ORF">HMPREF1541_10015</name>
</gene>
<dbReference type="AlphaFoldDB" id="W2SAT7"/>
<dbReference type="PANTHER" id="PTHR28094">
    <property type="entry name" value="MEIOTICALLY UP-REGULATED GENE 113 PROTEIN"/>
    <property type="match status" value="1"/>
</dbReference>
<accession>W2SAT7</accession>
<dbReference type="PANTHER" id="PTHR28094:SF1">
    <property type="entry name" value="MEIOTICALLY UP-REGULATED GENE 113 PROTEIN"/>
    <property type="match status" value="1"/>
</dbReference>
<reference evidence="3 4" key="1">
    <citation type="submission" date="2013-03" db="EMBL/GenBank/DDBJ databases">
        <title>The Genome Sequence of Phialophora europaea CBS 101466.</title>
        <authorList>
            <consortium name="The Broad Institute Genomics Platform"/>
            <person name="Cuomo C."/>
            <person name="de Hoog S."/>
            <person name="Gorbushina A."/>
            <person name="Walker B."/>
            <person name="Young S.K."/>
            <person name="Zeng Q."/>
            <person name="Gargeya S."/>
            <person name="Fitzgerald M."/>
            <person name="Haas B."/>
            <person name="Abouelleil A."/>
            <person name="Allen A.W."/>
            <person name="Alvarado L."/>
            <person name="Arachchi H.M."/>
            <person name="Berlin A.M."/>
            <person name="Chapman S.B."/>
            <person name="Gainer-Dewar J."/>
            <person name="Goldberg J."/>
            <person name="Griggs A."/>
            <person name="Gujja S."/>
            <person name="Hansen M."/>
            <person name="Howarth C."/>
            <person name="Imamovic A."/>
            <person name="Ireland A."/>
            <person name="Larimer J."/>
            <person name="McCowan C."/>
            <person name="Murphy C."/>
            <person name="Pearson M."/>
            <person name="Poon T.W."/>
            <person name="Priest M."/>
            <person name="Roberts A."/>
            <person name="Saif S."/>
            <person name="Shea T."/>
            <person name="Sisk P."/>
            <person name="Sykes S."/>
            <person name="Wortman J."/>
            <person name="Nusbaum C."/>
            <person name="Birren B."/>
        </authorList>
    </citation>
    <scope>NUCLEOTIDE SEQUENCE [LARGE SCALE GENOMIC DNA]</scope>
    <source>
        <strain evidence="3 4">CBS 101466</strain>
    </source>
</reference>
<evidence type="ECO:0000256" key="1">
    <source>
        <dbReference type="SAM" id="MobiDB-lite"/>
    </source>
</evidence>
<feature type="compositionally biased region" description="Polar residues" evidence="1">
    <location>
        <begin position="486"/>
        <end position="495"/>
    </location>
</feature>
<dbReference type="STRING" id="1220924.W2SAT7"/>
<dbReference type="OrthoDB" id="4146332at2759"/>
<dbReference type="InParanoid" id="W2SAT7"/>
<dbReference type="RefSeq" id="XP_008712908.1">
    <property type="nucleotide sequence ID" value="XM_008714686.1"/>
</dbReference>
<dbReference type="EMBL" id="KB822713">
    <property type="protein sequence ID" value="ETN45138.1"/>
    <property type="molecule type" value="Genomic_DNA"/>
</dbReference>
<sequence length="530" mass="58631">MTLSTENPGETSSIHQAVRACVRSCLCRNHKGVSWIDAGCKQWINELAVALEECWQAQKADGWAQHEAQWGHCITDCLWCTTRGKGQPWLPGAFLDDPCMSAIPSAYTEKFQVRSELVLKYFASPRRASALRNSVSVNQLNDWEVVPITHELTSQIGSIIDLRRMVTTEISSSEVSNGHIYAFRCPDDTKHIKIGWTRTTVVERLYSTRQRCKISTKLLFETKTAIPNARRIEDLIHWELQSRGFRRRNNQCKKRQEAETCKAVHGEWFEIDPECAKKAIAFWVAWVQWFKPYGEDRLLSIDMAKEMSHPAESASETIERWRAIMKKPLAGRGPQVLVSTIRSYVTEQSDLSEDDLTPTADSPRARRWSSSSSGDRAHKTPPRQTAARPPTSQPLRLRYQSTPPTAPTPAAQSCSSSSSSTPNSVFSNASTASSTATDPGDYISIIPSRLSHEFAASPAGCASPTPSSRRASASKRAATERKVSTGPVTTEQNDSPGLDGTGSGSSSHASDSPTRKPRKPRRSRGEAVAG</sequence>
<dbReference type="VEuPathDB" id="FungiDB:HMPREF1541_10015"/>
<organism evidence="3 4">
    <name type="scientific">Cyphellophora europaea (strain CBS 101466)</name>
    <name type="common">Phialophora europaea</name>
    <dbReference type="NCBI Taxonomy" id="1220924"/>
    <lineage>
        <taxon>Eukaryota</taxon>
        <taxon>Fungi</taxon>
        <taxon>Dikarya</taxon>
        <taxon>Ascomycota</taxon>
        <taxon>Pezizomycotina</taxon>
        <taxon>Eurotiomycetes</taxon>
        <taxon>Chaetothyriomycetidae</taxon>
        <taxon>Chaetothyriales</taxon>
        <taxon>Cyphellophoraceae</taxon>
        <taxon>Cyphellophora</taxon>
    </lineage>
</organism>
<feature type="compositionally biased region" description="Low complexity" evidence="1">
    <location>
        <begin position="408"/>
        <end position="437"/>
    </location>
</feature>
<dbReference type="HOGENOM" id="CLU_513881_0_0_1"/>
<feature type="region of interest" description="Disordered" evidence="1">
    <location>
        <begin position="456"/>
        <end position="530"/>
    </location>
</feature>
<feature type="domain" description="Bacteriophage T5 Orf172 DNA-binding" evidence="2">
    <location>
        <begin position="186"/>
        <end position="283"/>
    </location>
</feature>
<evidence type="ECO:0000313" key="4">
    <source>
        <dbReference type="Proteomes" id="UP000030752"/>
    </source>
</evidence>
<dbReference type="Pfam" id="PF10544">
    <property type="entry name" value="T5orf172"/>
    <property type="match status" value="1"/>
</dbReference>
<evidence type="ECO:0000313" key="3">
    <source>
        <dbReference type="EMBL" id="ETN45138.1"/>
    </source>
</evidence>
<dbReference type="Proteomes" id="UP000030752">
    <property type="component" value="Unassembled WGS sequence"/>
</dbReference>
<keyword evidence="4" id="KW-1185">Reference proteome</keyword>
<dbReference type="SMART" id="SM00974">
    <property type="entry name" value="T5orf172"/>
    <property type="match status" value="1"/>
</dbReference>
<proteinExistence type="predicted"/>
<dbReference type="GeneID" id="19977354"/>
<dbReference type="InterPro" id="IPR018306">
    <property type="entry name" value="Phage_T5_Orf172_DNA-bd"/>
</dbReference>
<evidence type="ECO:0000259" key="2">
    <source>
        <dbReference type="SMART" id="SM00974"/>
    </source>
</evidence>
<protein>
    <recommendedName>
        <fullName evidence="2">Bacteriophage T5 Orf172 DNA-binding domain-containing protein</fullName>
    </recommendedName>
</protein>
<name>W2SAT7_CYPE1</name>
<dbReference type="InterPro" id="IPR053006">
    <property type="entry name" value="Meiosis_regulatory"/>
</dbReference>
<feature type="region of interest" description="Disordered" evidence="1">
    <location>
        <begin position="349"/>
        <end position="440"/>
    </location>
</feature>